<evidence type="ECO:0000256" key="3">
    <source>
        <dbReference type="ARBA" id="ARBA00022729"/>
    </source>
</evidence>
<evidence type="ECO:0000256" key="5">
    <source>
        <dbReference type="SAM" id="SignalP"/>
    </source>
</evidence>
<comment type="caution">
    <text evidence="7">The sequence shown here is derived from an EMBL/GenBank/DDBJ whole genome shotgun (WGS) entry which is preliminary data.</text>
</comment>
<dbReference type="PROSITE" id="PS01039">
    <property type="entry name" value="SBP_BACTERIAL_3"/>
    <property type="match status" value="1"/>
</dbReference>
<dbReference type="CDD" id="cd01004">
    <property type="entry name" value="PBP2_MidA_like"/>
    <property type="match status" value="1"/>
</dbReference>
<accession>A0A149QYK8</accession>
<evidence type="ECO:0000313" key="7">
    <source>
        <dbReference type="EMBL" id="KXV02399.1"/>
    </source>
</evidence>
<dbReference type="PANTHER" id="PTHR35936:SF17">
    <property type="entry name" value="ARGININE-BINDING EXTRACELLULAR PROTEIN ARTP"/>
    <property type="match status" value="1"/>
</dbReference>
<keyword evidence="3 5" id="KW-0732">Signal</keyword>
<sequence length="270" mass="29493">MTSKFRTLLSLTACLLLGQVGAALASSGVLRISVNPIYPPLEFRDPVTDRLTGFDIDFGNALAARMGVKAQWVETAFPQMIPSVQSGRTDMILSGFSDRPERRAFLDFLDYLKSGAQVLVLSQGEIQSPEMLCGRKVAASRATSFPTMIRQWSHDHCETQGRPAMVFYPSESGADARIQLLQGRVAAMVQGGETVGYFIDITHHAFRRLGNPLSNMLLSMAFPKGHAALETQVAHAFADLRADGTYARLLQRWSLQDAALPDTDSDGSTP</sequence>
<dbReference type="Gene3D" id="3.40.190.10">
    <property type="entry name" value="Periplasmic binding protein-like II"/>
    <property type="match status" value="2"/>
</dbReference>
<dbReference type="SMART" id="SM00062">
    <property type="entry name" value="PBPb"/>
    <property type="match status" value="1"/>
</dbReference>
<evidence type="ECO:0000256" key="4">
    <source>
        <dbReference type="RuleBase" id="RU003744"/>
    </source>
</evidence>
<feature type="chain" id="PRO_5007553063" description="Solute-binding protein family 3/N-terminal domain-containing protein" evidence="5">
    <location>
        <begin position="26"/>
        <end position="270"/>
    </location>
</feature>
<evidence type="ECO:0000313" key="8">
    <source>
        <dbReference type="Proteomes" id="UP000075573"/>
    </source>
</evidence>
<gene>
    <name evidence="7" type="ORF">AD929_02855</name>
</gene>
<evidence type="ECO:0000259" key="6">
    <source>
        <dbReference type="SMART" id="SM00062"/>
    </source>
</evidence>
<dbReference type="RefSeq" id="WP_062494156.1">
    <property type="nucleotide sequence ID" value="NZ_LHZB01000096.1"/>
</dbReference>
<comment type="subcellular location">
    <subcellularLocation>
        <location evidence="1">Cell envelope</location>
    </subcellularLocation>
</comment>
<dbReference type="InterPro" id="IPR001638">
    <property type="entry name" value="Solute-binding_3/MltF_N"/>
</dbReference>
<dbReference type="EMBL" id="LHZB01000096">
    <property type="protein sequence ID" value="KXV02399.1"/>
    <property type="molecule type" value="Genomic_DNA"/>
</dbReference>
<dbReference type="InterPro" id="IPR018313">
    <property type="entry name" value="SBP_3_CS"/>
</dbReference>
<proteinExistence type="inferred from homology"/>
<name>A0A149QYK8_9PROT</name>
<dbReference type="GO" id="GO:0030313">
    <property type="term" value="C:cell envelope"/>
    <property type="evidence" value="ECO:0007669"/>
    <property type="project" value="UniProtKB-SubCell"/>
</dbReference>
<feature type="signal peptide" evidence="5">
    <location>
        <begin position="1"/>
        <end position="25"/>
    </location>
</feature>
<dbReference type="Proteomes" id="UP000075573">
    <property type="component" value="Unassembled WGS sequence"/>
</dbReference>
<dbReference type="SUPFAM" id="SSF53850">
    <property type="entry name" value="Periplasmic binding protein-like II"/>
    <property type="match status" value="1"/>
</dbReference>
<dbReference type="PANTHER" id="PTHR35936">
    <property type="entry name" value="MEMBRANE-BOUND LYTIC MUREIN TRANSGLYCOSYLASE F"/>
    <property type="match status" value="1"/>
</dbReference>
<dbReference type="AlphaFoldDB" id="A0A149QYK8"/>
<protein>
    <recommendedName>
        <fullName evidence="6">Solute-binding protein family 3/N-terminal domain-containing protein</fullName>
    </recommendedName>
</protein>
<dbReference type="PATRIC" id="fig|442.7.peg.571"/>
<reference evidence="7 8" key="1">
    <citation type="submission" date="2015-06" db="EMBL/GenBank/DDBJ databases">
        <title>Improved classification and identification of acetic acid bacteria using matrix-assisted laser desorption/ionization time-of-flight mass spectrometry; Gluconobacter nephelii and Gluconobacter uchimurae are later heterotypic synonyms of Gluconobacter japonicus and Gluconobacter oxydans, respectively.</title>
        <authorList>
            <person name="Li L."/>
            <person name="Cleenwerck I."/>
            <person name="De Vuyst L."/>
            <person name="Vandamme P."/>
        </authorList>
    </citation>
    <scope>NUCLEOTIDE SEQUENCE [LARGE SCALE GENOMIC DNA]</scope>
    <source>
        <strain evidence="7 8">LMG 1764</strain>
    </source>
</reference>
<dbReference type="Pfam" id="PF00497">
    <property type="entry name" value="SBP_bac_3"/>
    <property type="match status" value="1"/>
</dbReference>
<evidence type="ECO:0000256" key="1">
    <source>
        <dbReference type="ARBA" id="ARBA00004196"/>
    </source>
</evidence>
<evidence type="ECO:0000256" key="2">
    <source>
        <dbReference type="ARBA" id="ARBA00010333"/>
    </source>
</evidence>
<feature type="domain" description="Solute-binding protein family 3/N-terminal" evidence="6">
    <location>
        <begin position="29"/>
        <end position="257"/>
    </location>
</feature>
<comment type="similarity">
    <text evidence="2 4">Belongs to the bacterial solute-binding protein 3 family.</text>
</comment>
<organism evidence="7 8">
    <name type="scientific">Gluconobacter potus</name>
    <dbReference type="NCBI Taxonomy" id="2724927"/>
    <lineage>
        <taxon>Bacteria</taxon>
        <taxon>Pseudomonadati</taxon>
        <taxon>Pseudomonadota</taxon>
        <taxon>Alphaproteobacteria</taxon>
        <taxon>Acetobacterales</taxon>
        <taxon>Acetobacteraceae</taxon>
        <taxon>Gluconobacter</taxon>
    </lineage>
</organism>